<dbReference type="Gene3D" id="1.10.3720.10">
    <property type="entry name" value="MetI-like"/>
    <property type="match status" value="1"/>
</dbReference>
<protein>
    <submittedName>
        <fullName evidence="10">ABC transporter permease subunit</fullName>
    </submittedName>
</protein>
<evidence type="ECO:0000256" key="5">
    <source>
        <dbReference type="ARBA" id="ARBA00023136"/>
    </source>
</evidence>
<sequence>MPSARTQLKTLEITELFNFLNQYTSEILRLSGEHLVLVIMAMVVAIAIGIPLGILITRRPRFAPLVLGIANALQTIPSLAIFGFLISVPFLGGIGKTPAIVALTLYALLPIIRNTYVGIQNIDPAVREAGRGMGMTDWQLLTQLELPLATGVILAGVRVATVISVGIATIAAAIGGGGLGVFIFRGISTVNNQLILAGAIPAAIMALVADFSLGWLEKKITQQKIKQSRSNRQFTIVGIVAIAMITAITTILLQQAPAKIIIGSKNFTEQLILGELLAQQIENRTNLQVDRRFNLGGTFVCHEAVKGGQISAYVEYTGTALTAVLKLPPITDPAAVYQQVKQNYADNFQLEVMSSLGFNNTFAITIRGEDAKRFNLKTISDAAPYTPKWQAGFGYEFLERADGYAGLAKTYGLKFEKPPQQMEIGLMYQALAQKKIDLIAGNSTDGLIPVLNLFILEDDKKYFPPYEAVPIFNQAILQKYPEVRGAIAQLAGLVSNEDMQKMNYQVDSQAIPVETVVKNWLKSKLTKYNSK</sequence>
<dbReference type="GO" id="GO:0043190">
    <property type="term" value="C:ATP-binding cassette (ABC) transporter complex"/>
    <property type="evidence" value="ECO:0007669"/>
    <property type="project" value="InterPro"/>
</dbReference>
<dbReference type="Proteomes" id="UP000631421">
    <property type="component" value="Unassembled WGS sequence"/>
</dbReference>
<dbReference type="GO" id="GO:0022857">
    <property type="term" value="F:transmembrane transporter activity"/>
    <property type="evidence" value="ECO:0007669"/>
    <property type="project" value="InterPro"/>
</dbReference>
<keyword evidence="4 8" id="KW-1133">Transmembrane helix</keyword>
<dbReference type="InterPro" id="IPR007210">
    <property type="entry name" value="ABC_Gly_betaine_transp_sub-bd"/>
</dbReference>
<evidence type="ECO:0000256" key="8">
    <source>
        <dbReference type="RuleBase" id="RU363032"/>
    </source>
</evidence>
<dbReference type="InterPro" id="IPR051204">
    <property type="entry name" value="ABC_transp_perm/SBD"/>
</dbReference>
<dbReference type="CDD" id="cd13613">
    <property type="entry name" value="PBP2_Opu_like_2"/>
    <property type="match status" value="1"/>
</dbReference>
<feature type="domain" description="ABC transmembrane type-1" evidence="9">
    <location>
        <begin position="31"/>
        <end position="213"/>
    </location>
</feature>
<evidence type="ECO:0000256" key="2">
    <source>
        <dbReference type="ARBA" id="ARBA00022448"/>
    </source>
</evidence>
<dbReference type="SUPFAM" id="SSF53850">
    <property type="entry name" value="Periplasmic binding protein-like II"/>
    <property type="match status" value="1"/>
</dbReference>
<feature type="transmembrane region" description="Helical" evidence="8">
    <location>
        <begin position="35"/>
        <end position="55"/>
    </location>
</feature>
<dbReference type="Pfam" id="PF04069">
    <property type="entry name" value="OpuAC"/>
    <property type="match status" value="1"/>
</dbReference>
<keyword evidence="11" id="KW-1185">Reference proteome</keyword>
<feature type="transmembrane region" description="Helical" evidence="8">
    <location>
        <begin position="194"/>
        <end position="213"/>
    </location>
</feature>
<comment type="caution">
    <text evidence="10">The sequence shown here is derived from an EMBL/GenBank/DDBJ whole genome shotgun (WGS) entry which is preliminary data.</text>
</comment>
<reference evidence="10" key="1">
    <citation type="journal article" date="2015" name="ISME J.">
        <title>Draft Genome Sequence of Streptomyces incarnatus NRRL8089, which Produces the Nucleoside Antibiotic Sinefungin.</title>
        <authorList>
            <person name="Oshima K."/>
            <person name="Hattori M."/>
            <person name="Shimizu H."/>
            <person name="Fukuda K."/>
            <person name="Nemoto M."/>
            <person name="Inagaki K."/>
            <person name="Tamura T."/>
        </authorList>
    </citation>
    <scope>NUCLEOTIDE SEQUENCE</scope>
    <source>
        <strain evidence="10">FACHB-1277</strain>
    </source>
</reference>
<comment type="similarity">
    <text evidence="6">In the C-terminal section; belongs to the OsmX family.</text>
</comment>
<comment type="similarity">
    <text evidence="7">In the N-terminal section; belongs to the binding-protein-dependent transport system permease family.</text>
</comment>
<dbReference type="SUPFAM" id="SSF161098">
    <property type="entry name" value="MetI-like"/>
    <property type="match status" value="1"/>
</dbReference>
<evidence type="ECO:0000313" key="10">
    <source>
        <dbReference type="EMBL" id="MBD2152516.1"/>
    </source>
</evidence>
<keyword evidence="5 8" id="KW-0472">Membrane</keyword>
<evidence type="ECO:0000256" key="6">
    <source>
        <dbReference type="ARBA" id="ARBA00035642"/>
    </source>
</evidence>
<evidence type="ECO:0000313" key="11">
    <source>
        <dbReference type="Proteomes" id="UP000631421"/>
    </source>
</evidence>
<dbReference type="PANTHER" id="PTHR30177:SF4">
    <property type="entry name" value="OSMOPROTECTANT IMPORT PERMEASE PROTEIN OSMW"/>
    <property type="match status" value="1"/>
</dbReference>
<gene>
    <name evidence="10" type="ORF">H6F44_20690</name>
</gene>
<dbReference type="PROSITE" id="PS50928">
    <property type="entry name" value="ABC_TM1"/>
    <property type="match status" value="1"/>
</dbReference>
<dbReference type="EMBL" id="JACJPY010000112">
    <property type="protein sequence ID" value="MBD2152516.1"/>
    <property type="molecule type" value="Genomic_DNA"/>
</dbReference>
<feature type="transmembrane region" description="Helical" evidence="8">
    <location>
        <begin position="234"/>
        <end position="253"/>
    </location>
</feature>
<reference evidence="10" key="2">
    <citation type="submission" date="2020-08" db="EMBL/GenBank/DDBJ databases">
        <authorList>
            <person name="Chen M."/>
            <person name="Teng W."/>
            <person name="Zhao L."/>
            <person name="Hu C."/>
            <person name="Zhou Y."/>
            <person name="Han B."/>
            <person name="Song L."/>
            <person name="Shu W."/>
        </authorList>
    </citation>
    <scope>NUCLEOTIDE SEQUENCE</scope>
    <source>
        <strain evidence="10">FACHB-1277</strain>
    </source>
</reference>
<dbReference type="Pfam" id="PF00528">
    <property type="entry name" value="BPD_transp_1"/>
    <property type="match status" value="1"/>
</dbReference>
<evidence type="ECO:0000256" key="1">
    <source>
        <dbReference type="ARBA" id="ARBA00004141"/>
    </source>
</evidence>
<organism evidence="10 11">
    <name type="scientific">Pseudanabaena cinerea FACHB-1277</name>
    <dbReference type="NCBI Taxonomy" id="2949581"/>
    <lineage>
        <taxon>Bacteria</taxon>
        <taxon>Bacillati</taxon>
        <taxon>Cyanobacteriota</taxon>
        <taxon>Cyanophyceae</taxon>
        <taxon>Pseudanabaenales</taxon>
        <taxon>Pseudanabaenaceae</taxon>
        <taxon>Pseudanabaena</taxon>
        <taxon>Pseudanabaena cinerea</taxon>
    </lineage>
</organism>
<feature type="transmembrane region" description="Helical" evidence="8">
    <location>
        <begin position="90"/>
        <end position="109"/>
    </location>
</feature>
<dbReference type="RefSeq" id="WP_190352983.1">
    <property type="nucleotide sequence ID" value="NZ_JACJPY010000112.1"/>
</dbReference>
<evidence type="ECO:0000256" key="7">
    <source>
        <dbReference type="ARBA" id="ARBA00035652"/>
    </source>
</evidence>
<comment type="subcellular location">
    <subcellularLocation>
        <location evidence="8">Cell membrane</location>
        <topology evidence="8">Multi-pass membrane protein</topology>
    </subcellularLocation>
    <subcellularLocation>
        <location evidence="1">Membrane</location>
        <topology evidence="1">Multi-pass membrane protein</topology>
    </subcellularLocation>
</comment>
<proteinExistence type="inferred from homology"/>
<feature type="transmembrane region" description="Helical" evidence="8">
    <location>
        <begin position="62"/>
        <end position="84"/>
    </location>
</feature>
<accession>A0A926UWH7</accession>
<dbReference type="Gene3D" id="3.40.190.120">
    <property type="entry name" value="Osmoprotection protein (prox), domain 2"/>
    <property type="match status" value="1"/>
</dbReference>
<feature type="transmembrane region" description="Helical" evidence="8">
    <location>
        <begin position="148"/>
        <end position="174"/>
    </location>
</feature>
<dbReference type="GO" id="GO:0031460">
    <property type="term" value="P:glycine betaine transport"/>
    <property type="evidence" value="ECO:0007669"/>
    <property type="project" value="TreeGrafter"/>
</dbReference>
<dbReference type="FunFam" id="1.10.3720.10:FF:000001">
    <property type="entry name" value="Glycine betaine ABC transporter, permease"/>
    <property type="match status" value="1"/>
</dbReference>
<keyword evidence="3 8" id="KW-0812">Transmembrane</keyword>
<dbReference type="PANTHER" id="PTHR30177">
    <property type="entry name" value="GLYCINE BETAINE/L-PROLINE TRANSPORT SYSTEM PERMEASE PROTEIN PROW"/>
    <property type="match status" value="1"/>
</dbReference>
<name>A0A926UWH7_9CYAN</name>
<comment type="similarity">
    <text evidence="8">Belongs to the binding-protein-dependent transport system permease family.</text>
</comment>
<evidence type="ECO:0000256" key="4">
    <source>
        <dbReference type="ARBA" id="ARBA00022989"/>
    </source>
</evidence>
<dbReference type="Gene3D" id="3.40.190.10">
    <property type="entry name" value="Periplasmic binding protein-like II"/>
    <property type="match status" value="1"/>
</dbReference>
<dbReference type="InterPro" id="IPR035906">
    <property type="entry name" value="MetI-like_sf"/>
</dbReference>
<dbReference type="InterPro" id="IPR000515">
    <property type="entry name" value="MetI-like"/>
</dbReference>
<evidence type="ECO:0000259" key="9">
    <source>
        <dbReference type="PROSITE" id="PS50928"/>
    </source>
</evidence>
<dbReference type="CDD" id="cd06261">
    <property type="entry name" value="TM_PBP2"/>
    <property type="match status" value="1"/>
</dbReference>
<keyword evidence="2 8" id="KW-0813">Transport</keyword>
<evidence type="ECO:0000256" key="3">
    <source>
        <dbReference type="ARBA" id="ARBA00022692"/>
    </source>
</evidence>
<dbReference type="AlphaFoldDB" id="A0A926UWH7"/>